<evidence type="ECO:0000256" key="4">
    <source>
        <dbReference type="ARBA" id="ARBA00022617"/>
    </source>
</evidence>
<evidence type="ECO:0000256" key="5">
    <source>
        <dbReference type="ARBA" id="ARBA00022692"/>
    </source>
</evidence>
<keyword evidence="9" id="KW-0408">Iron</keyword>
<keyword evidence="3" id="KW-0813">Transport</keyword>
<dbReference type="Gene3D" id="1.20.120.1770">
    <property type="match status" value="1"/>
</dbReference>
<reference evidence="13" key="1">
    <citation type="submission" date="2021-06" db="EMBL/GenBank/DDBJ databases">
        <title>Parelaphostrongylus tenuis whole genome reference sequence.</title>
        <authorList>
            <person name="Garwood T.J."/>
            <person name="Larsen P.A."/>
            <person name="Fountain-Jones N.M."/>
            <person name="Garbe J.R."/>
            <person name="Macchietto M.G."/>
            <person name="Kania S.A."/>
            <person name="Gerhold R.W."/>
            <person name="Richards J.E."/>
            <person name="Wolf T.M."/>
        </authorList>
    </citation>
    <scope>NUCLEOTIDE SEQUENCE</scope>
    <source>
        <strain evidence="13">MNPRO001-30</strain>
        <tissue evidence="13">Meninges</tissue>
    </source>
</reference>
<keyword evidence="4" id="KW-0349">Heme</keyword>
<evidence type="ECO:0000256" key="7">
    <source>
        <dbReference type="ARBA" id="ARBA00022982"/>
    </source>
</evidence>
<proteinExistence type="predicted"/>
<evidence type="ECO:0000256" key="3">
    <source>
        <dbReference type="ARBA" id="ARBA00022448"/>
    </source>
</evidence>
<feature type="domain" description="Cytochrome b561" evidence="12">
    <location>
        <begin position="24"/>
        <end position="237"/>
    </location>
</feature>
<evidence type="ECO:0000259" key="12">
    <source>
        <dbReference type="PROSITE" id="PS50939"/>
    </source>
</evidence>
<comment type="cofactor">
    <cofactor evidence="1">
        <name>heme b</name>
        <dbReference type="ChEBI" id="CHEBI:60344"/>
    </cofactor>
</comment>
<comment type="caution">
    <text evidence="13">The sequence shown here is derived from an EMBL/GenBank/DDBJ whole genome shotgun (WGS) entry which is preliminary data.</text>
</comment>
<organism evidence="13 14">
    <name type="scientific">Parelaphostrongylus tenuis</name>
    <name type="common">Meningeal worm</name>
    <dbReference type="NCBI Taxonomy" id="148309"/>
    <lineage>
        <taxon>Eukaryota</taxon>
        <taxon>Metazoa</taxon>
        <taxon>Ecdysozoa</taxon>
        <taxon>Nematoda</taxon>
        <taxon>Chromadorea</taxon>
        <taxon>Rhabditida</taxon>
        <taxon>Rhabditina</taxon>
        <taxon>Rhabditomorpha</taxon>
        <taxon>Strongyloidea</taxon>
        <taxon>Metastrongylidae</taxon>
        <taxon>Parelaphostrongylus</taxon>
    </lineage>
</organism>
<keyword evidence="6" id="KW-0479">Metal-binding</keyword>
<dbReference type="InterPro" id="IPR006593">
    <property type="entry name" value="Cyt_b561/ferric_Rdtase_TM"/>
</dbReference>
<feature type="transmembrane region" description="Helical" evidence="11">
    <location>
        <begin position="170"/>
        <end position="190"/>
    </location>
</feature>
<keyword evidence="7" id="KW-0249">Electron transport</keyword>
<dbReference type="GO" id="GO:0016020">
    <property type="term" value="C:membrane"/>
    <property type="evidence" value="ECO:0007669"/>
    <property type="project" value="UniProtKB-SubCell"/>
</dbReference>
<dbReference type="PROSITE" id="PS50939">
    <property type="entry name" value="CYTOCHROME_B561"/>
    <property type="match status" value="1"/>
</dbReference>
<gene>
    <name evidence="13" type="ORF">KIN20_005344</name>
</gene>
<protein>
    <recommendedName>
        <fullName evidence="12">Cytochrome b561 domain-containing protein</fullName>
    </recommendedName>
</protein>
<sequence length="286" mass="32130">MSEKFVLLGKPYRGYVYFDLLLSFNQLFGFAFIILSGYLFETMDIGIKWPSGGNIGGINFHGMFMSTGLVFFQGEALLSHRLYRYDNKFLSRIIHVIFHLLTMAFFSTALAAMILHKNANSMTNFATAHSWIGLSVMCFYIIQFLFGLASFVLRGIAKGTRQNISTIHKIIGSVIFTASIVQSAIGFTQYNATFKTSCEKYGSIDDTPLTCNDYKFVYNFTIITGIFYGITILGRAVFTNCAGPSTYPIRFFLRLSFMVVAECEYGGWRDFDIVICKISAAESTAD</sequence>
<dbReference type="PANTHER" id="PTHR10106">
    <property type="entry name" value="CYTOCHROME B561-RELATED"/>
    <property type="match status" value="1"/>
</dbReference>
<evidence type="ECO:0000313" key="13">
    <source>
        <dbReference type="EMBL" id="KAJ1349718.1"/>
    </source>
</evidence>
<dbReference type="PANTHER" id="PTHR10106:SF50">
    <property type="entry name" value="CYTOCHROME B561 DOMAIN-CONTAINING PROTEIN"/>
    <property type="match status" value="1"/>
</dbReference>
<evidence type="ECO:0000256" key="1">
    <source>
        <dbReference type="ARBA" id="ARBA00001970"/>
    </source>
</evidence>
<keyword evidence="8 11" id="KW-1133">Transmembrane helix</keyword>
<evidence type="ECO:0000256" key="9">
    <source>
        <dbReference type="ARBA" id="ARBA00023004"/>
    </source>
</evidence>
<feature type="transmembrane region" description="Helical" evidence="11">
    <location>
        <begin position="93"/>
        <end position="116"/>
    </location>
</feature>
<keyword evidence="5 11" id="KW-0812">Transmembrane</keyword>
<comment type="subcellular location">
    <subcellularLocation>
        <location evidence="2">Membrane</location>
        <topology evidence="2">Multi-pass membrane protein</topology>
    </subcellularLocation>
</comment>
<evidence type="ECO:0000256" key="2">
    <source>
        <dbReference type="ARBA" id="ARBA00004141"/>
    </source>
</evidence>
<dbReference type="EMBL" id="JAHQIW010000723">
    <property type="protein sequence ID" value="KAJ1349718.1"/>
    <property type="molecule type" value="Genomic_DNA"/>
</dbReference>
<evidence type="ECO:0000313" key="14">
    <source>
        <dbReference type="Proteomes" id="UP001196413"/>
    </source>
</evidence>
<dbReference type="InterPro" id="IPR043205">
    <property type="entry name" value="CYB561/CYBRD1-like"/>
</dbReference>
<feature type="transmembrane region" description="Helical" evidence="11">
    <location>
        <begin position="52"/>
        <end position="72"/>
    </location>
</feature>
<feature type="transmembrane region" description="Helical" evidence="11">
    <location>
        <begin position="128"/>
        <end position="149"/>
    </location>
</feature>
<keyword evidence="14" id="KW-1185">Reference proteome</keyword>
<dbReference type="GO" id="GO:0016491">
    <property type="term" value="F:oxidoreductase activity"/>
    <property type="evidence" value="ECO:0007669"/>
    <property type="project" value="InterPro"/>
</dbReference>
<feature type="transmembrane region" description="Helical" evidence="11">
    <location>
        <begin position="20"/>
        <end position="40"/>
    </location>
</feature>
<evidence type="ECO:0000256" key="11">
    <source>
        <dbReference type="SAM" id="Phobius"/>
    </source>
</evidence>
<dbReference type="SMART" id="SM00665">
    <property type="entry name" value="B561"/>
    <property type="match status" value="1"/>
</dbReference>
<dbReference type="CDD" id="cd08554">
    <property type="entry name" value="Cyt_b561"/>
    <property type="match status" value="1"/>
</dbReference>
<dbReference type="Pfam" id="PF03188">
    <property type="entry name" value="Cytochrom_B561"/>
    <property type="match status" value="1"/>
</dbReference>
<accession>A0AAD5M338</accession>
<dbReference type="AlphaFoldDB" id="A0AAD5M338"/>
<dbReference type="Proteomes" id="UP001196413">
    <property type="component" value="Unassembled WGS sequence"/>
</dbReference>
<dbReference type="GO" id="GO:0046872">
    <property type="term" value="F:metal ion binding"/>
    <property type="evidence" value="ECO:0007669"/>
    <property type="project" value="UniProtKB-KW"/>
</dbReference>
<feature type="transmembrane region" description="Helical" evidence="11">
    <location>
        <begin position="216"/>
        <end position="238"/>
    </location>
</feature>
<evidence type="ECO:0000256" key="6">
    <source>
        <dbReference type="ARBA" id="ARBA00022723"/>
    </source>
</evidence>
<keyword evidence="10 11" id="KW-0472">Membrane</keyword>
<evidence type="ECO:0000256" key="10">
    <source>
        <dbReference type="ARBA" id="ARBA00023136"/>
    </source>
</evidence>
<evidence type="ECO:0000256" key="8">
    <source>
        <dbReference type="ARBA" id="ARBA00022989"/>
    </source>
</evidence>
<name>A0AAD5M338_PARTN</name>